<reference evidence="7" key="2">
    <citation type="journal article" date="2023" name="IMA Fungus">
        <title>Comparative genomic study of the Penicillium genus elucidates a diverse pangenome and 15 lateral gene transfer events.</title>
        <authorList>
            <person name="Petersen C."/>
            <person name="Sorensen T."/>
            <person name="Nielsen M.R."/>
            <person name="Sondergaard T.E."/>
            <person name="Sorensen J.L."/>
            <person name="Fitzpatrick D.A."/>
            <person name="Frisvad J.C."/>
            <person name="Nielsen K.L."/>
        </authorList>
    </citation>
    <scope>NUCLEOTIDE SEQUENCE</scope>
    <source>
        <strain evidence="7">IBT 29677</strain>
    </source>
</reference>
<dbReference type="InterPro" id="IPR000537">
    <property type="entry name" value="UbiA_prenyltransferase"/>
</dbReference>
<keyword evidence="5 6" id="KW-0472">Membrane</keyword>
<dbReference type="PANTHER" id="PTHR42723">
    <property type="entry name" value="CHLOROPHYLL SYNTHASE"/>
    <property type="match status" value="1"/>
</dbReference>
<dbReference type="CDD" id="cd13965">
    <property type="entry name" value="PT_UbiA_3"/>
    <property type="match status" value="1"/>
</dbReference>
<protein>
    <recommendedName>
        <fullName evidence="9">UbiA prenyltransferase</fullName>
    </recommendedName>
</protein>
<evidence type="ECO:0000256" key="5">
    <source>
        <dbReference type="ARBA" id="ARBA00023136"/>
    </source>
</evidence>
<name>A0A9W9VQ25_9EURO</name>
<sequence>MRRIAYNLYTIFLFTSSDIKTMILPSIAFALSHSTHLSKYTLVSRLPLMLLYTWINLLAFTINNQCSHRSIAEDTLNKPWRPIPSARVSATHARTLGIISIPVSILVGALIGGGITQSVLIAILGIYYNYLGGGSAHWVIRNALNAIGFVSFASGTLEVALQASIPFPIFPWIALIAVLIGSTVHVQDMYDQIGDAAAGRRTFPLVVGDAAARRCIALVIMFWTVSCPAYWGAGILGFLAPMLIGGWEEGNLLVSAPT</sequence>
<evidence type="ECO:0000313" key="7">
    <source>
        <dbReference type="EMBL" id="KAJ5387145.1"/>
    </source>
</evidence>
<keyword evidence="4 6" id="KW-1133">Transmembrane helix</keyword>
<dbReference type="OrthoDB" id="434972at2759"/>
<evidence type="ECO:0000256" key="6">
    <source>
        <dbReference type="SAM" id="Phobius"/>
    </source>
</evidence>
<feature type="transmembrane region" description="Helical" evidence="6">
    <location>
        <begin position="42"/>
        <end position="62"/>
    </location>
</feature>
<evidence type="ECO:0000256" key="4">
    <source>
        <dbReference type="ARBA" id="ARBA00022989"/>
    </source>
</evidence>
<proteinExistence type="predicted"/>
<organism evidence="7 8">
    <name type="scientific">Penicillium cosmopolitanum</name>
    <dbReference type="NCBI Taxonomy" id="1131564"/>
    <lineage>
        <taxon>Eukaryota</taxon>
        <taxon>Fungi</taxon>
        <taxon>Dikarya</taxon>
        <taxon>Ascomycota</taxon>
        <taxon>Pezizomycotina</taxon>
        <taxon>Eurotiomycetes</taxon>
        <taxon>Eurotiomycetidae</taxon>
        <taxon>Eurotiales</taxon>
        <taxon>Aspergillaceae</taxon>
        <taxon>Penicillium</taxon>
    </lineage>
</organism>
<comment type="caution">
    <text evidence="7">The sequence shown here is derived from an EMBL/GenBank/DDBJ whole genome shotgun (WGS) entry which is preliminary data.</text>
</comment>
<dbReference type="InterPro" id="IPR050475">
    <property type="entry name" value="Prenyltransferase_related"/>
</dbReference>
<evidence type="ECO:0008006" key="9">
    <source>
        <dbReference type="Google" id="ProtNLM"/>
    </source>
</evidence>
<dbReference type="GO" id="GO:0016765">
    <property type="term" value="F:transferase activity, transferring alkyl or aryl (other than methyl) groups"/>
    <property type="evidence" value="ECO:0007669"/>
    <property type="project" value="InterPro"/>
</dbReference>
<comment type="cofactor">
    <cofactor evidence="1">
        <name>Mg(2+)</name>
        <dbReference type="ChEBI" id="CHEBI:18420"/>
    </cofactor>
</comment>
<dbReference type="PANTHER" id="PTHR42723:SF1">
    <property type="entry name" value="CHLOROPHYLL SYNTHASE, CHLOROPLASTIC"/>
    <property type="match status" value="1"/>
</dbReference>
<comment type="subcellular location">
    <subcellularLocation>
        <location evidence="2">Membrane</location>
        <topology evidence="2">Multi-pass membrane protein</topology>
    </subcellularLocation>
</comment>
<accession>A0A9W9VQ25</accession>
<dbReference type="GeneID" id="81373303"/>
<dbReference type="GO" id="GO:0016020">
    <property type="term" value="C:membrane"/>
    <property type="evidence" value="ECO:0007669"/>
    <property type="project" value="UniProtKB-SubCell"/>
</dbReference>
<dbReference type="RefSeq" id="XP_056484943.1">
    <property type="nucleotide sequence ID" value="XM_056634323.1"/>
</dbReference>
<dbReference type="EMBL" id="JAPZBU010000009">
    <property type="protein sequence ID" value="KAJ5387145.1"/>
    <property type="molecule type" value="Genomic_DNA"/>
</dbReference>
<dbReference type="AlphaFoldDB" id="A0A9W9VQ25"/>
<feature type="transmembrane region" description="Helical" evidence="6">
    <location>
        <begin position="6"/>
        <end position="30"/>
    </location>
</feature>
<dbReference type="Pfam" id="PF01040">
    <property type="entry name" value="UbiA"/>
    <property type="match status" value="1"/>
</dbReference>
<dbReference type="InterPro" id="IPR044878">
    <property type="entry name" value="UbiA_sf"/>
</dbReference>
<dbReference type="Proteomes" id="UP001147747">
    <property type="component" value="Unassembled WGS sequence"/>
</dbReference>
<keyword evidence="3 6" id="KW-0812">Transmembrane</keyword>
<reference evidence="7" key="1">
    <citation type="submission" date="2022-12" db="EMBL/GenBank/DDBJ databases">
        <authorList>
            <person name="Petersen C."/>
        </authorList>
    </citation>
    <scope>NUCLEOTIDE SEQUENCE</scope>
    <source>
        <strain evidence="7">IBT 29677</strain>
    </source>
</reference>
<evidence type="ECO:0000256" key="1">
    <source>
        <dbReference type="ARBA" id="ARBA00001946"/>
    </source>
</evidence>
<evidence type="ECO:0000256" key="2">
    <source>
        <dbReference type="ARBA" id="ARBA00004141"/>
    </source>
</evidence>
<keyword evidence="8" id="KW-1185">Reference proteome</keyword>
<feature type="transmembrane region" description="Helical" evidence="6">
    <location>
        <begin position="169"/>
        <end position="190"/>
    </location>
</feature>
<gene>
    <name evidence="7" type="ORF">N7509_009686</name>
</gene>
<feature type="transmembrane region" description="Helical" evidence="6">
    <location>
        <begin position="229"/>
        <end position="247"/>
    </location>
</feature>
<evidence type="ECO:0000313" key="8">
    <source>
        <dbReference type="Proteomes" id="UP001147747"/>
    </source>
</evidence>
<dbReference type="Gene3D" id="1.10.357.140">
    <property type="entry name" value="UbiA prenyltransferase"/>
    <property type="match status" value="1"/>
</dbReference>
<feature type="transmembrane region" description="Helical" evidence="6">
    <location>
        <begin position="105"/>
        <end position="131"/>
    </location>
</feature>
<evidence type="ECO:0000256" key="3">
    <source>
        <dbReference type="ARBA" id="ARBA00022692"/>
    </source>
</evidence>